<dbReference type="OrthoDB" id="797757at2"/>
<sequence length="150" mass="16166">MSESKNNAALPTNGVKIGDAEAWTQAWQEHCKDQAKAFLIPMVDLLELLTELKVLKPDGNGNLITDGTSYPIDGIRAYNGLIMDSSNPKSVAKAEKKIVLVGTVEVNGEAQDQVENSLDKPQVKLAGSGAFDFGKPCPVYCNKNSSLYHS</sequence>
<evidence type="ECO:0000313" key="1">
    <source>
        <dbReference type="EMBL" id="GEQ85766.1"/>
    </source>
</evidence>
<dbReference type="Proteomes" id="UP000326994">
    <property type="component" value="Unassembled WGS sequence"/>
</dbReference>
<comment type="caution">
    <text evidence="1">The sequence shown here is derived from an EMBL/GenBank/DDBJ whole genome shotgun (WGS) entry which is preliminary data.</text>
</comment>
<gene>
    <name evidence="1" type="ORF">ULMS_12740</name>
</gene>
<protein>
    <submittedName>
        <fullName evidence="1">Uncharacterized protein</fullName>
    </submittedName>
</protein>
<organism evidence="1 2">
    <name type="scientific">Patiriisocius marinistellae</name>
    <dbReference type="NCBI Taxonomy" id="2494560"/>
    <lineage>
        <taxon>Bacteria</taxon>
        <taxon>Pseudomonadati</taxon>
        <taxon>Bacteroidota</taxon>
        <taxon>Flavobacteriia</taxon>
        <taxon>Flavobacteriales</taxon>
        <taxon>Flavobacteriaceae</taxon>
        <taxon>Patiriisocius</taxon>
    </lineage>
</organism>
<evidence type="ECO:0000313" key="2">
    <source>
        <dbReference type="Proteomes" id="UP000326994"/>
    </source>
</evidence>
<accession>A0A5J4FZX2</accession>
<dbReference type="EMBL" id="BKCF01000001">
    <property type="protein sequence ID" value="GEQ85766.1"/>
    <property type="molecule type" value="Genomic_DNA"/>
</dbReference>
<name>A0A5J4FZX2_9FLAO</name>
<proteinExistence type="predicted"/>
<dbReference type="AlphaFoldDB" id="A0A5J4FZX2"/>
<keyword evidence="2" id="KW-1185">Reference proteome</keyword>
<dbReference type="RefSeq" id="WP_151893664.1">
    <property type="nucleotide sequence ID" value="NZ_BKCF01000001.1"/>
</dbReference>
<reference evidence="1 2" key="1">
    <citation type="submission" date="2019-08" db="EMBL/GenBank/DDBJ databases">
        <title>Ulvibacter marinistellae sp. nov., isolated from a starfish, Patiria pectinifera.</title>
        <authorList>
            <person name="Kawano K."/>
            <person name="Ushijima N."/>
            <person name="Kihara M."/>
            <person name="Itoh H."/>
        </authorList>
    </citation>
    <scope>NUCLEOTIDE SEQUENCE [LARGE SCALE GENOMIC DNA]</scope>
    <source>
        <strain evidence="1 2">KK4</strain>
    </source>
</reference>